<keyword evidence="4" id="KW-1185">Reference proteome</keyword>
<feature type="transmembrane region" description="Helical" evidence="2">
    <location>
        <begin position="47"/>
        <end position="66"/>
    </location>
</feature>
<dbReference type="HOGENOM" id="CLU_1025838_0_0_0"/>
<keyword evidence="2" id="KW-0812">Transmembrane</keyword>
<gene>
    <name evidence="3" type="ORF">OP10G_1277</name>
</gene>
<feature type="region of interest" description="Disordered" evidence="1">
    <location>
        <begin position="185"/>
        <end position="223"/>
    </location>
</feature>
<protein>
    <submittedName>
        <fullName evidence="3">Uncharacterized protein</fullName>
    </submittedName>
</protein>
<reference evidence="3 4" key="1">
    <citation type="journal article" date="2014" name="PLoS ONE">
        <title>The first complete genome sequence of the class fimbriimonadia in the phylum armatimonadetes.</title>
        <authorList>
            <person name="Hu Z.Y."/>
            <person name="Wang Y.Z."/>
            <person name="Im W.T."/>
            <person name="Wang S.Y."/>
            <person name="Zhao G.P."/>
            <person name="Zheng H.J."/>
            <person name="Quan Z.X."/>
        </authorList>
    </citation>
    <scope>NUCLEOTIDE SEQUENCE [LARGE SCALE GENOMIC DNA]</scope>
    <source>
        <strain evidence="3">Gsoil 348</strain>
    </source>
</reference>
<dbReference type="EMBL" id="CP007139">
    <property type="protein sequence ID" value="AIE84645.1"/>
    <property type="molecule type" value="Genomic_DNA"/>
</dbReference>
<evidence type="ECO:0000256" key="2">
    <source>
        <dbReference type="SAM" id="Phobius"/>
    </source>
</evidence>
<accession>A0A068NPI6</accession>
<dbReference type="RefSeq" id="WP_025226733.1">
    <property type="nucleotide sequence ID" value="NZ_CP007139.1"/>
</dbReference>
<keyword evidence="2" id="KW-1133">Transmembrane helix</keyword>
<dbReference type="Proteomes" id="UP000027982">
    <property type="component" value="Chromosome"/>
</dbReference>
<sequence length="271" mass="29400">MTLNPPPAPVSAEELREEMASILARYYLLLSSVRDKEHRRIVTLKRLAAFTATVFALGLLAIALGYGPGTYKALSRIYWPVPAFVIWAGLMGGAVSAMIRVANAPTKGDEDTLVIQFKQAMKSVYTAPLLGAVFAIVLYIGFCANVVNGTFFPNMLATSQAVYLPDVDGPRPPTSVDTATALYRPDASAASKSPSKPESAVGGTKENPTPSGPAQIRTEEGERRRTQQYVWAMMPASSRDFSLVLFWAFVAGFIERLVPDLLDRIIAKQKG</sequence>
<feature type="transmembrane region" description="Helical" evidence="2">
    <location>
        <begin position="78"/>
        <end position="102"/>
    </location>
</feature>
<name>A0A068NPI6_FIMGI</name>
<dbReference type="KEGG" id="fgi:OP10G_1277"/>
<evidence type="ECO:0000313" key="3">
    <source>
        <dbReference type="EMBL" id="AIE84645.1"/>
    </source>
</evidence>
<organism evidence="3 4">
    <name type="scientific">Fimbriimonas ginsengisoli Gsoil 348</name>
    <dbReference type="NCBI Taxonomy" id="661478"/>
    <lineage>
        <taxon>Bacteria</taxon>
        <taxon>Bacillati</taxon>
        <taxon>Armatimonadota</taxon>
        <taxon>Fimbriimonadia</taxon>
        <taxon>Fimbriimonadales</taxon>
        <taxon>Fimbriimonadaceae</taxon>
        <taxon>Fimbriimonas</taxon>
    </lineage>
</organism>
<feature type="transmembrane region" description="Helical" evidence="2">
    <location>
        <begin position="123"/>
        <end position="147"/>
    </location>
</feature>
<dbReference type="OrthoDB" id="7594417at2"/>
<feature type="compositionally biased region" description="Low complexity" evidence="1">
    <location>
        <begin position="187"/>
        <end position="200"/>
    </location>
</feature>
<proteinExistence type="predicted"/>
<evidence type="ECO:0000256" key="1">
    <source>
        <dbReference type="SAM" id="MobiDB-lite"/>
    </source>
</evidence>
<dbReference type="AlphaFoldDB" id="A0A068NPI6"/>
<dbReference type="STRING" id="661478.OP10G_1277"/>
<evidence type="ECO:0000313" key="4">
    <source>
        <dbReference type="Proteomes" id="UP000027982"/>
    </source>
</evidence>
<keyword evidence="2" id="KW-0472">Membrane</keyword>